<name>A0A811QND1_9POAL</name>
<dbReference type="Pfam" id="PF06830">
    <property type="entry name" value="Root_cap"/>
    <property type="match status" value="1"/>
</dbReference>
<evidence type="ECO:0000313" key="4">
    <source>
        <dbReference type="Proteomes" id="UP000604825"/>
    </source>
</evidence>
<proteinExistence type="predicted"/>
<dbReference type="Proteomes" id="UP000604825">
    <property type="component" value="Unassembled WGS sequence"/>
</dbReference>
<feature type="region of interest" description="Disordered" evidence="1">
    <location>
        <begin position="35"/>
        <end position="54"/>
    </location>
</feature>
<keyword evidence="2" id="KW-0732">Signal</keyword>
<evidence type="ECO:0000256" key="2">
    <source>
        <dbReference type="SAM" id="SignalP"/>
    </source>
</evidence>
<dbReference type="AlphaFoldDB" id="A0A811QND1"/>
<feature type="signal peptide" evidence="2">
    <location>
        <begin position="1"/>
        <end position="26"/>
    </location>
</feature>
<dbReference type="EMBL" id="CAJGYO010000010">
    <property type="protein sequence ID" value="CAD6257632.1"/>
    <property type="molecule type" value="Genomic_DNA"/>
</dbReference>
<dbReference type="InterPro" id="IPR009646">
    <property type="entry name" value="Root_cap"/>
</dbReference>
<evidence type="ECO:0000313" key="3">
    <source>
        <dbReference type="EMBL" id="CAD6257632.1"/>
    </source>
</evidence>
<organism evidence="3 4">
    <name type="scientific">Miscanthus lutarioriparius</name>
    <dbReference type="NCBI Taxonomy" id="422564"/>
    <lineage>
        <taxon>Eukaryota</taxon>
        <taxon>Viridiplantae</taxon>
        <taxon>Streptophyta</taxon>
        <taxon>Embryophyta</taxon>
        <taxon>Tracheophyta</taxon>
        <taxon>Spermatophyta</taxon>
        <taxon>Magnoliopsida</taxon>
        <taxon>Liliopsida</taxon>
        <taxon>Poales</taxon>
        <taxon>Poaceae</taxon>
        <taxon>PACMAD clade</taxon>
        <taxon>Panicoideae</taxon>
        <taxon>Andropogonodae</taxon>
        <taxon>Andropogoneae</taxon>
        <taxon>Saccharinae</taxon>
        <taxon>Miscanthus</taxon>
    </lineage>
</organism>
<protein>
    <submittedName>
        <fullName evidence="3">Uncharacterized protein</fullName>
    </submittedName>
</protein>
<reference evidence="3" key="1">
    <citation type="submission" date="2020-10" db="EMBL/GenBank/DDBJ databases">
        <authorList>
            <person name="Han B."/>
            <person name="Lu T."/>
            <person name="Zhao Q."/>
            <person name="Huang X."/>
            <person name="Zhao Y."/>
        </authorList>
    </citation>
    <scope>NUCLEOTIDE SEQUENCE</scope>
</reference>
<feature type="chain" id="PRO_5032708082" evidence="2">
    <location>
        <begin position="27"/>
        <end position="354"/>
    </location>
</feature>
<evidence type="ECO:0000256" key="1">
    <source>
        <dbReference type="SAM" id="MobiDB-lite"/>
    </source>
</evidence>
<dbReference type="OrthoDB" id="2012132at2759"/>
<sequence length="354" mass="37717">MAARGAIAALLVVALALALSSGTASAAGIFFRRPSKQGPTTSTPGDPKNPPRNGKFSTVVTNRYHKRDFEITCTTDWGASCYVKCPARCPNKCLAYCAYCLTFCLCDLMPGTSCGDPRFTGADGNTFYFHGKKDESFCLVSDDRLHINARFMGNHNADSGRDFTWVQALGVTFGGADGADGHRLYVGARRAAEWDEDEDHVVVALDGEPVDVEPAKGARWASRAVPGLSVTRTDAVNAVVVELDGVFAISANAVPITDEDSRVHAYGKTSGDSLVHLDVSYQFPGGLTKDVDGVLGQTYRPDYVNKLDIGSKMPIMGGADKYRSSGLFATDCAVSRFHHRVGGGADAGFTSFAS</sequence>
<dbReference type="PANTHER" id="PTHR31656">
    <property type="entry name" value="ROOT CAP DOMAIN-CONTAINING PROTEIN"/>
    <property type="match status" value="1"/>
</dbReference>
<keyword evidence="4" id="KW-1185">Reference proteome</keyword>
<comment type="caution">
    <text evidence="3">The sequence shown here is derived from an EMBL/GenBank/DDBJ whole genome shotgun (WGS) entry which is preliminary data.</text>
</comment>
<gene>
    <name evidence="3" type="ORF">NCGR_LOCUS41117</name>
</gene>
<accession>A0A811QND1</accession>